<feature type="transmembrane region" description="Helical" evidence="6">
    <location>
        <begin position="139"/>
        <end position="161"/>
    </location>
</feature>
<accession>A0ABU5NDR1</accession>
<dbReference type="Proteomes" id="UP001291687">
    <property type="component" value="Unassembled WGS sequence"/>
</dbReference>
<keyword evidence="2" id="KW-0813">Transport</keyword>
<evidence type="ECO:0000256" key="2">
    <source>
        <dbReference type="ARBA" id="ARBA00022448"/>
    </source>
</evidence>
<feature type="transmembrane region" description="Helical" evidence="6">
    <location>
        <begin position="212"/>
        <end position="233"/>
    </location>
</feature>
<dbReference type="PANTHER" id="PTHR11101">
    <property type="entry name" value="PHOSPHATE TRANSPORTER"/>
    <property type="match status" value="1"/>
</dbReference>
<keyword evidence="5 6" id="KW-0472">Membrane</keyword>
<feature type="transmembrane region" description="Helical" evidence="6">
    <location>
        <begin position="81"/>
        <end position="101"/>
    </location>
</feature>
<evidence type="ECO:0000256" key="3">
    <source>
        <dbReference type="ARBA" id="ARBA00022692"/>
    </source>
</evidence>
<sequence length="329" mass="34916">MELGLIFTLFVIFLAFIFEFTNGFHDAANSIATIVATKVLSPLQAVIWAAFFNCAAFFFFKLSVATTIGTGLVNPEIVSPYLIFASLISAISWNLLTWYYGLPSSSSHALIGGIIGASIYKGGIYSLQFSGLTKIMAGILLSPLLGILIGLCLATLITKIFSNPNDKWFKILQLVSSAMLSLSHGGNDAQKTMGIISLLLISSFYQGQEFHIPSWVVLSCYAVMGFGTLAGGWRIVHTMGQKITPLTPILGSAAETGATIVIFAATSLGAPVSTTHTVTGAIAGVGLSRGLTGTSWSIMYKIFLTWLITIPATGLIAAAIMLLINLSLI</sequence>
<comment type="caution">
    <text evidence="7">The sequence shown here is derived from an EMBL/GenBank/DDBJ whole genome shotgun (WGS) entry which is preliminary data.</text>
</comment>
<feature type="transmembrane region" description="Helical" evidence="6">
    <location>
        <begin position="107"/>
        <end position="127"/>
    </location>
</feature>
<proteinExistence type="predicted"/>
<organism evidence="7 8">
    <name type="scientific">Candidatus Megaera venefica</name>
    <dbReference type="NCBI Taxonomy" id="2055910"/>
    <lineage>
        <taxon>Bacteria</taxon>
        <taxon>Pseudomonadati</taxon>
        <taxon>Pseudomonadota</taxon>
        <taxon>Alphaproteobacteria</taxon>
        <taxon>Rickettsiales</taxon>
        <taxon>Rickettsiaceae</taxon>
        <taxon>Candidatus Megaera</taxon>
    </lineage>
</organism>
<feature type="transmembrane region" description="Helical" evidence="6">
    <location>
        <begin position="46"/>
        <end position="69"/>
    </location>
</feature>
<evidence type="ECO:0000313" key="7">
    <source>
        <dbReference type="EMBL" id="MEA0971326.1"/>
    </source>
</evidence>
<keyword evidence="8" id="KW-1185">Reference proteome</keyword>
<evidence type="ECO:0000256" key="6">
    <source>
        <dbReference type="SAM" id="Phobius"/>
    </source>
</evidence>
<keyword evidence="4 6" id="KW-1133">Transmembrane helix</keyword>
<evidence type="ECO:0000313" key="8">
    <source>
        <dbReference type="Proteomes" id="UP001291687"/>
    </source>
</evidence>
<dbReference type="Pfam" id="PF01384">
    <property type="entry name" value="PHO4"/>
    <property type="match status" value="2"/>
</dbReference>
<evidence type="ECO:0000256" key="1">
    <source>
        <dbReference type="ARBA" id="ARBA00004141"/>
    </source>
</evidence>
<name>A0ABU5NDR1_9RICK</name>
<dbReference type="EMBL" id="JARJFB010000115">
    <property type="protein sequence ID" value="MEA0971326.1"/>
    <property type="molecule type" value="Genomic_DNA"/>
</dbReference>
<evidence type="ECO:0000256" key="4">
    <source>
        <dbReference type="ARBA" id="ARBA00022989"/>
    </source>
</evidence>
<keyword evidence="3 6" id="KW-0812">Transmembrane</keyword>
<evidence type="ECO:0000256" key="5">
    <source>
        <dbReference type="ARBA" id="ARBA00023136"/>
    </source>
</evidence>
<dbReference type="PANTHER" id="PTHR11101:SF80">
    <property type="entry name" value="PHOSPHATE TRANSPORTER"/>
    <property type="match status" value="1"/>
</dbReference>
<reference evidence="7 8" key="1">
    <citation type="submission" date="2023-03" db="EMBL/GenBank/DDBJ databases">
        <title>Host association and intracellularity evolved multiple times independently in the Rickettsiales.</title>
        <authorList>
            <person name="Castelli M."/>
            <person name="Nardi T."/>
            <person name="Gammuto L."/>
            <person name="Bellinzona G."/>
            <person name="Sabaneyeva E."/>
            <person name="Potekhin A."/>
            <person name="Serra V."/>
            <person name="Petroni G."/>
            <person name="Sassera D."/>
        </authorList>
    </citation>
    <scope>NUCLEOTIDE SEQUENCE [LARGE SCALE GENOMIC DNA]</scope>
    <source>
        <strain evidence="7 8">Sr 2-6</strain>
    </source>
</reference>
<gene>
    <name evidence="7" type="ORF">Megvenef_01302</name>
</gene>
<dbReference type="RefSeq" id="WP_322777228.1">
    <property type="nucleotide sequence ID" value="NZ_JARJFB010000115.1"/>
</dbReference>
<protein>
    <submittedName>
        <fullName evidence="7">Inorganic phosphate transporter</fullName>
    </submittedName>
</protein>
<feature type="transmembrane region" description="Helical" evidence="6">
    <location>
        <begin position="303"/>
        <end position="324"/>
    </location>
</feature>
<comment type="subcellular location">
    <subcellularLocation>
        <location evidence="1">Membrane</location>
        <topology evidence="1">Multi-pass membrane protein</topology>
    </subcellularLocation>
</comment>
<dbReference type="InterPro" id="IPR001204">
    <property type="entry name" value="Phos_transporter"/>
</dbReference>